<evidence type="ECO:0000313" key="2">
    <source>
        <dbReference type="Proteomes" id="UP000175691"/>
    </source>
</evidence>
<dbReference type="InterPro" id="IPR027417">
    <property type="entry name" value="P-loop_NTPase"/>
</dbReference>
<dbReference type="Gene3D" id="3.40.50.300">
    <property type="entry name" value="P-loop containing nucleotide triphosphate hydrolases"/>
    <property type="match status" value="1"/>
</dbReference>
<accession>A0A1E7ZA86</accession>
<reference evidence="1 2" key="1">
    <citation type="submission" date="2016-08" db="EMBL/GenBank/DDBJ databases">
        <authorList>
            <person name="Seilhamer J.J."/>
        </authorList>
    </citation>
    <scope>NUCLEOTIDE SEQUENCE [LARGE SCALE GENOMIC DNA]</scope>
    <source>
        <strain evidence="1 2">KCTC 42603</strain>
    </source>
</reference>
<protein>
    <recommendedName>
        <fullName evidence="3">Sulfotransferase family protein</fullName>
    </recommendedName>
</protein>
<organism evidence="1 2">
    <name type="scientific">Alteromonas confluentis</name>
    <dbReference type="NCBI Taxonomy" id="1656094"/>
    <lineage>
        <taxon>Bacteria</taxon>
        <taxon>Pseudomonadati</taxon>
        <taxon>Pseudomonadota</taxon>
        <taxon>Gammaproteobacteria</taxon>
        <taxon>Alteromonadales</taxon>
        <taxon>Alteromonadaceae</taxon>
        <taxon>Alteromonas/Salinimonas group</taxon>
        <taxon>Alteromonas</taxon>
    </lineage>
</organism>
<dbReference type="Proteomes" id="UP000175691">
    <property type="component" value="Unassembled WGS sequence"/>
</dbReference>
<comment type="caution">
    <text evidence="1">The sequence shown here is derived from an EMBL/GenBank/DDBJ whole genome shotgun (WGS) entry which is preliminary data.</text>
</comment>
<proteinExistence type="predicted"/>
<dbReference type="OrthoDB" id="9179784at2"/>
<dbReference type="AlphaFoldDB" id="A0A1E7ZA86"/>
<gene>
    <name evidence="1" type="ORF">BFC18_14805</name>
</gene>
<dbReference type="SUPFAM" id="SSF52540">
    <property type="entry name" value="P-loop containing nucleoside triphosphate hydrolases"/>
    <property type="match status" value="1"/>
</dbReference>
<keyword evidence="2" id="KW-1185">Reference proteome</keyword>
<dbReference type="RefSeq" id="WP_070126074.1">
    <property type="nucleotide sequence ID" value="NZ_MDHN01000029.1"/>
</dbReference>
<evidence type="ECO:0000313" key="1">
    <source>
        <dbReference type="EMBL" id="OFC70430.1"/>
    </source>
</evidence>
<dbReference type="PIRSF" id="PIRSF029407">
    <property type="entry name" value="UCP029407"/>
    <property type="match status" value="1"/>
</dbReference>
<dbReference type="InterPro" id="IPR014556">
    <property type="entry name" value="UCP029407"/>
</dbReference>
<dbReference type="STRING" id="1656094.BFC18_14805"/>
<name>A0A1E7ZA86_9ALTE</name>
<evidence type="ECO:0008006" key="3">
    <source>
        <dbReference type="Google" id="ProtNLM"/>
    </source>
</evidence>
<sequence>MQQKAIIVIGMHRSGTSAISGLLAELGVFMGSSLFAPQKGVNEKGFYENSLVVEMNERLFDEKCWSWDDPLAHAFADNNDSAIQKALPHAADMLKTDYGNKPLWGMKDPRTTLLMPFWKQVFNKLNVKTTYVLMVRPPVEVCGSLTKRNGFSLDKSLMLWLNHTFTGYFCCDEQERCIVTYPDLLEQPKAMARRIAECAALDIDIDSMDLNFVDKSMQNQKQKTMPAGELSDIAVDLYTALSQPEVNDDDVRAVKARYEQYLSRMNPVLVEHLRSVKQEEVYFRHLFVNAYRSVWWKLSWPLKKIEMSLRKKKWQW</sequence>
<dbReference type="EMBL" id="MDHN01000029">
    <property type="protein sequence ID" value="OFC70430.1"/>
    <property type="molecule type" value="Genomic_DNA"/>
</dbReference>